<dbReference type="AlphaFoldDB" id="G9ZKK1"/>
<keyword evidence="2" id="KW-1185">Reference proteome</keyword>
<reference evidence="1 2" key="1">
    <citation type="submission" date="2011-09" db="EMBL/GenBank/DDBJ databases">
        <authorList>
            <person name="Weinstock G."/>
            <person name="Sodergren E."/>
            <person name="Clifton S."/>
            <person name="Fulton L."/>
            <person name="Fulton B."/>
            <person name="Courtney L."/>
            <person name="Fronick C."/>
            <person name="Harrison M."/>
            <person name="Strong C."/>
            <person name="Farmer C."/>
            <person name="Delahaunty K."/>
            <person name="Markovic C."/>
            <person name="Hall O."/>
            <person name="Minx P."/>
            <person name="Tomlinson C."/>
            <person name="Mitreva M."/>
            <person name="Hou S."/>
            <person name="Chen J."/>
            <person name="Wollam A."/>
            <person name="Pepin K.H."/>
            <person name="Johnson M."/>
            <person name="Bhonagiri V."/>
            <person name="Zhang X."/>
            <person name="Suruliraj S."/>
            <person name="Warren W."/>
            <person name="Chinwalla A."/>
            <person name="Mardis E.R."/>
            <person name="Wilson R.K."/>
        </authorList>
    </citation>
    <scope>NUCLEOTIDE SEQUENCE [LARGE SCALE GENOMIC DNA]</scope>
    <source>
        <strain evidence="1 2">F0439</strain>
    </source>
</reference>
<name>G9ZKK1_9LACO</name>
<evidence type="ECO:0000313" key="2">
    <source>
        <dbReference type="Proteomes" id="UP000004625"/>
    </source>
</evidence>
<dbReference type="Proteomes" id="UP000004625">
    <property type="component" value="Unassembled WGS sequence"/>
</dbReference>
<dbReference type="HOGENOM" id="CLU_1702046_0_0_9"/>
<gene>
    <name evidence="1" type="ORF">HMPREF9103_00249</name>
</gene>
<dbReference type="STRING" id="797515.HMPREF9103_00249"/>
<accession>G9ZKK1</accession>
<sequence>MILKRRVFTVVGSLLFLAGILVGVDQHVETEVSAAETSIRTSSPKVTQYFDIKIFNQSQKTVKKMKQLRKNGVEMALVPLPYTAFIKAPAGSRVVVKQGRTVYYNKVVKRGVGFLKISSKKPFNISRPILAYAKLSHHATSKVVHYHFKNYPGY</sequence>
<organism evidence="1 2">
    <name type="scientific">Lentilactobacillus parafarraginis F0439</name>
    <dbReference type="NCBI Taxonomy" id="797515"/>
    <lineage>
        <taxon>Bacteria</taxon>
        <taxon>Bacillati</taxon>
        <taxon>Bacillota</taxon>
        <taxon>Bacilli</taxon>
        <taxon>Lactobacillales</taxon>
        <taxon>Lactobacillaceae</taxon>
        <taxon>Lentilactobacillus</taxon>
    </lineage>
</organism>
<dbReference type="EMBL" id="AGEY01000012">
    <property type="protein sequence ID" value="EHM01130.1"/>
    <property type="molecule type" value="Genomic_DNA"/>
</dbReference>
<proteinExistence type="predicted"/>
<comment type="caution">
    <text evidence="1">The sequence shown here is derived from an EMBL/GenBank/DDBJ whole genome shotgun (WGS) entry which is preliminary data.</text>
</comment>
<protein>
    <submittedName>
        <fullName evidence="1">Uncharacterized protein</fullName>
    </submittedName>
</protein>
<evidence type="ECO:0000313" key="1">
    <source>
        <dbReference type="EMBL" id="EHM01130.1"/>
    </source>
</evidence>